<dbReference type="OrthoDB" id="9815272at2"/>
<feature type="domain" description="DNA methylase adenine-specific" evidence="5">
    <location>
        <begin position="20"/>
        <end position="235"/>
    </location>
</feature>
<evidence type="ECO:0000256" key="4">
    <source>
        <dbReference type="ARBA" id="ARBA00047942"/>
    </source>
</evidence>
<evidence type="ECO:0000313" key="7">
    <source>
        <dbReference type="Proteomes" id="UP000013988"/>
    </source>
</evidence>
<dbReference type="Gene3D" id="3.40.50.150">
    <property type="entry name" value="Vaccinia Virus protein VP39"/>
    <property type="match status" value="1"/>
</dbReference>
<comment type="caution">
    <text evidence="6">The sequence shown here is derived from an EMBL/GenBank/DDBJ whole genome shotgun (WGS) entry which is preliminary data.</text>
</comment>
<dbReference type="InterPro" id="IPR050953">
    <property type="entry name" value="N4_N6_ade-DNA_methylase"/>
</dbReference>
<reference evidence="6 7" key="1">
    <citation type="submission" date="2013-03" db="EMBL/GenBank/DDBJ databases">
        <title>Whole genome shotgun sequencing of Clostridium sartagoforme AAU1.</title>
        <authorList>
            <person name="Joshi C.G."/>
            <person name="Duggirala S.M."/>
            <person name="Nathani N.M."/>
            <person name="Bhatt V.D."/>
            <person name="Patel A.K."/>
            <person name="Pandya P.R."/>
            <person name="KaPatel J.A."/>
        </authorList>
    </citation>
    <scope>NUCLEOTIDE SEQUENCE [LARGE SCALE GENOMIC DNA]</scope>
    <source>
        <strain evidence="6 7">AAU1</strain>
    </source>
</reference>
<evidence type="ECO:0000313" key="6">
    <source>
        <dbReference type="EMBL" id="EOR24470.1"/>
    </source>
</evidence>
<sequence length="491" mass="57189">MGRKNKILKENIIDEVVIDKREVGYYSTPTFICDYITKRVVDINKEGKSVFDPCCGKEEMLEPFNGFNIKTYGMDIIRYKEKYNCNFKNMDFIEYYYECINAEEFLSYDYYVLNPPYNCHEVKYIRNNKKILKRYFKDVGIHNMYGMFISAIIDLAKEGAVIGIITQDSFMTSKSYIGLREKILKSCTIHEIIMCPTDLFLEQGAEVRTSIVILQKGLDYQGNIILKNRFIDKNELINFLNFSRTCDNVYSIEDVILNNKKDNNEFLIECPRDIKCLFNHNRLGDEFKCITGISTGNDGQYLSRENKDPYIIPFYKNPGKDRYYTDKVMYIHKNFINISKEVSNFIVRNKELLYKPGVICSSMGVQFTACKLPKNSTFGVNTCIICDDKDIFWILAYLNSTLVTYLVRGVLNRSNMITSGYVSRIPLLNFDNVTKEKLNNLGNKVYNIAEQREDMNEILIEIDNIINGTSKLSKETISYINKFKSNLIKRT</sequence>
<dbReference type="GO" id="GO:0009007">
    <property type="term" value="F:site-specific DNA-methyltransferase (adenine-specific) activity"/>
    <property type="evidence" value="ECO:0007669"/>
    <property type="project" value="UniProtKB-EC"/>
</dbReference>
<protein>
    <recommendedName>
        <fullName evidence="1">site-specific DNA-methyltransferase (adenine-specific)</fullName>
        <ecNumber evidence="1">2.1.1.72</ecNumber>
    </recommendedName>
</protein>
<dbReference type="GO" id="GO:0008170">
    <property type="term" value="F:N-methyltransferase activity"/>
    <property type="evidence" value="ECO:0007669"/>
    <property type="project" value="InterPro"/>
</dbReference>
<dbReference type="PATRIC" id="fig|1202534.3.peg.2525"/>
<evidence type="ECO:0000256" key="3">
    <source>
        <dbReference type="ARBA" id="ARBA00022679"/>
    </source>
</evidence>
<evidence type="ECO:0000259" key="5">
    <source>
        <dbReference type="Pfam" id="PF02384"/>
    </source>
</evidence>
<comment type="catalytic activity">
    <reaction evidence="4">
        <text>a 2'-deoxyadenosine in DNA + S-adenosyl-L-methionine = an N(6)-methyl-2'-deoxyadenosine in DNA + S-adenosyl-L-homocysteine + H(+)</text>
        <dbReference type="Rhea" id="RHEA:15197"/>
        <dbReference type="Rhea" id="RHEA-COMP:12418"/>
        <dbReference type="Rhea" id="RHEA-COMP:12419"/>
        <dbReference type="ChEBI" id="CHEBI:15378"/>
        <dbReference type="ChEBI" id="CHEBI:57856"/>
        <dbReference type="ChEBI" id="CHEBI:59789"/>
        <dbReference type="ChEBI" id="CHEBI:90615"/>
        <dbReference type="ChEBI" id="CHEBI:90616"/>
        <dbReference type="EC" id="2.1.1.72"/>
    </reaction>
</comment>
<keyword evidence="3 6" id="KW-0808">Transferase</keyword>
<name>R9C647_9CLOT</name>
<dbReference type="Proteomes" id="UP000013988">
    <property type="component" value="Unassembled WGS sequence"/>
</dbReference>
<evidence type="ECO:0000256" key="2">
    <source>
        <dbReference type="ARBA" id="ARBA00022603"/>
    </source>
</evidence>
<dbReference type="GO" id="GO:0032259">
    <property type="term" value="P:methylation"/>
    <property type="evidence" value="ECO:0007669"/>
    <property type="project" value="UniProtKB-KW"/>
</dbReference>
<keyword evidence="7" id="KW-1185">Reference proteome</keyword>
<dbReference type="PANTHER" id="PTHR33841">
    <property type="entry name" value="DNA METHYLTRANSFERASE YEEA-RELATED"/>
    <property type="match status" value="1"/>
</dbReference>
<dbReference type="AlphaFoldDB" id="R9C647"/>
<dbReference type="SUPFAM" id="SSF53335">
    <property type="entry name" value="S-adenosyl-L-methionine-dependent methyltransferases"/>
    <property type="match status" value="1"/>
</dbReference>
<proteinExistence type="predicted"/>
<gene>
    <name evidence="6" type="ORF">A500_12734</name>
</gene>
<dbReference type="GO" id="GO:0003677">
    <property type="term" value="F:DNA binding"/>
    <property type="evidence" value="ECO:0007669"/>
    <property type="project" value="InterPro"/>
</dbReference>
<dbReference type="EMBL" id="ASRV01000150">
    <property type="protein sequence ID" value="EOR24470.1"/>
    <property type="molecule type" value="Genomic_DNA"/>
</dbReference>
<dbReference type="Pfam" id="PF02384">
    <property type="entry name" value="N6_Mtase"/>
    <property type="match status" value="1"/>
</dbReference>
<dbReference type="InterPro" id="IPR029063">
    <property type="entry name" value="SAM-dependent_MTases_sf"/>
</dbReference>
<accession>R9C647</accession>
<dbReference type="RefSeq" id="WP_016207870.1">
    <property type="nucleotide sequence ID" value="NZ_ASRV01000150.1"/>
</dbReference>
<dbReference type="EC" id="2.1.1.72" evidence="1"/>
<keyword evidence="2 6" id="KW-0489">Methyltransferase</keyword>
<dbReference type="PANTHER" id="PTHR33841:SF1">
    <property type="entry name" value="DNA METHYLTRANSFERASE A"/>
    <property type="match status" value="1"/>
</dbReference>
<organism evidence="6 7">
    <name type="scientific">Clostridium sartagoforme AAU1</name>
    <dbReference type="NCBI Taxonomy" id="1202534"/>
    <lineage>
        <taxon>Bacteria</taxon>
        <taxon>Bacillati</taxon>
        <taxon>Bacillota</taxon>
        <taxon>Clostridia</taxon>
        <taxon>Eubacteriales</taxon>
        <taxon>Clostridiaceae</taxon>
        <taxon>Clostridium</taxon>
    </lineage>
</organism>
<evidence type="ECO:0000256" key="1">
    <source>
        <dbReference type="ARBA" id="ARBA00011900"/>
    </source>
</evidence>
<dbReference type="PRINTS" id="PR00507">
    <property type="entry name" value="N12N6MTFRASE"/>
</dbReference>
<dbReference type="InterPro" id="IPR003356">
    <property type="entry name" value="DNA_methylase_A-5"/>
</dbReference>